<evidence type="ECO:0000313" key="2">
    <source>
        <dbReference type="Proteomes" id="UP001162162"/>
    </source>
</evidence>
<evidence type="ECO:0000313" key="1">
    <source>
        <dbReference type="EMBL" id="KAJ8935545.1"/>
    </source>
</evidence>
<dbReference type="AlphaFoldDB" id="A0AAV8XAN4"/>
<name>A0AAV8XAN4_9CUCU</name>
<comment type="caution">
    <text evidence="1">The sequence shown here is derived from an EMBL/GenBank/DDBJ whole genome shotgun (WGS) entry which is preliminary data.</text>
</comment>
<proteinExistence type="predicted"/>
<accession>A0AAV8XAN4</accession>
<sequence>MKQRLDTTSTETAFKPGDAVWLYALKRTNGKKQLGRPVHHKKEKSMTLSTASSCLQEASRRWSIWKGSRSTQDITHSNWFVVEDPPPRTEDSVIRNE</sequence>
<reference evidence="1" key="1">
    <citation type="journal article" date="2023" name="Insect Mol. Biol.">
        <title>Genome sequencing provides insights into the evolution of gene families encoding plant cell wall-degrading enzymes in longhorned beetles.</title>
        <authorList>
            <person name="Shin N.R."/>
            <person name="Okamura Y."/>
            <person name="Kirsch R."/>
            <person name="Pauchet Y."/>
        </authorList>
    </citation>
    <scope>NUCLEOTIDE SEQUENCE</scope>
    <source>
        <strain evidence="1">AMC_N1</strain>
    </source>
</reference>
<dbReference type="Proteomes" id="UP001162162">
    <property type="component" value="Unassembled WGS sequence"/>
</dbReference>
<keyword evidence="2" id="KW-1185">Reference proteome</keyword>
<dbReference type="EMBL" id="JAPWTK010000867">
    <property type="protein sequence ID" value="KAJ8935545.1"/>
    <property type="molecule type" value="Genomic_DNA"/>
</dbReference>
<protein>
    <submittedName>
        <fullName evidence="1">Uncharacterized protein</fullName>
    </submittedName>
</protein>
<gene>
    <name evidence="1" type="ORF">NQ318_003626</name>
</gene>
<organism evidence="1 2">
    <name type="scientific">Aromia moschata</name>
    <dbReference type="NCBI Taxonomy" id="1265417"/>
    <lineage>
        <taxon>Eukaryota</taxon>
        <taxon>Metazoa</taxon>
        <taxon>Ecdysozoa</taxon>
        <taxon>Arthropoda</taxon>
        <taxon>Hexapoda</taxon>
        <taxon>Insecta</taxon>
        <taxon>Pterygota</taxon>
        <taxon>Neoptera</taxon>
        <taxon>Endopterygota</taxon>
        <taxon>Coleoptera</taxon>
        <taxon>Polyphaga</taxon>
        <taxon>Cucujiformia</taxon>
        <taxon>Chrysomeloidea</taxon>
        <taxon>Cerambycidae</taxon>
        <taxon>Cerambycinae</taxon>
        <taxon>Callichromatini</taxon>
        <taxon>Aromia</taxon>
    </lineage>
</organism>